<accession>A0A098YCQ4</accession>
<organism evidence="1 2">
    <name type="scientific">Modestobacter caceresii</name>
    <dbReference type="NCBI Taxonomy" id="1522368"/>
    <lineage>
        <taxon>Bacteria</taxon>
        <taxon>Bacillati</taxon>
        <taxon>Actinomycetota</taxon>
        <taxon>Actinomycetes</taxon>
        <taxon>Geodermatophilales</taxon>
        <taxon>Geodermatophilaceae</taxon>
        <taxon>Modestobacter</taxon>
    </lineage>
</organism>
<dbReference type="AlphaFoldDB" id="A0A098YCQ4"/>
<gene>
    <name evidence="1" type="ORF">IN07_03310</name>
</gene>
<reference evidence="1 2" key="1">
    <citation type="submission" date="2014-07" db="EMBL/GenBank/DDBJ databases">
        <title>Biosystematic studies on Modestobacter strains isolated from extreme hyper-arid desert soil and from historic building.</title>
        <authorList>
            <person name="Bukarasam K."/>
            <person name="Bull A."/>
            <person name="Girard G."/>
            <person name="van Wezel G."/>
            <person name="Goodfellow M."/>
        </authorList>
    </citation>
    <scope>NUCLEOTIDE SEQUENCE [LARGE SCALE GENOMIC DNA]</scope>
    <source>
        <strain evidence="1 2">KNN45-2b</strain>
    </source>
</reference>
<dbReference type="STRING" id="1522368.IN07_03310"/>
<name>A0A098YCQ4_9ACTN</name>
<protein>
    <submittedName>
        <fullName evidence="1">Uncharacterized protein</fullName>
    </submittedName>
</protein>
<sequence>MTTTLSEGAQEARELYEGGLSLRQVGALLGISHTRVHARLQAEGVPMRAAAPRRRHLQLVTAPPPRPAPLVVPPERAAMAFTADRGWHLVQAPPAWMLEMLSELD</sequence>
<dbReference type="OrthoDB" id="5193459at2"/>
<evidence type="ECO:0000313" key="2">
    <source>
        <dbReference type="Proteomes" id="UP000029713"/>
    </source>
</evidence>
<comment type="caution">
    <text evidence="1">The sequence shown here is derived from an EMBL/GenBank/DDBJ whole genome shotgun (WGS) entry which is preliminary data.</text>
</comment>
<evidence type="ECO:0000313" key="1">
    <source>
        <dbReference type="EMBL" id="KGH48244.1"/>
    </source>
</evidence>
<dbReference type="Proteomes" id="UP000029713">
    <property type="component" value="Unassembled WGS sequence"/>
</dbReference>
<dbReference type="Gene3D" id="1.10.10.60">
    <property type="entry name" value="Homeodomain-like"/>
    <property type="match status" value="1"/>
</dbReference>
<dbReference type="RefSeq" id="WP_036333527.1">
    <property type="nucleotide sequence ID" value="NZ_JPMX01000009.1"/>
</dbReference>
<dbReference type="EMBL" id="JPMX01000009">
    <property type="protein sequence ID" value="KGH48244.1"/>
    <property type="molecule type" value="Genomic_DNA"/>
</dbReference>
<keyword evidence="2" id="KW-1185">Reference proteome</keyword>
<proteinExistence type="predicted"/>